<evidence type="ECO:0000256" key="3">
    <source>
        <dbReference type="ARBA" id="ARBA00023125"/>
    </source>
</evidence>
<evidence type="ECO:0000259" key="7">
    <source>
        <dbReference type="PROSITE" id="PS50977"/>
    </source>
</evidence>
<dbReference type="RefSeq" id="WP_369264108.1">
    <property type="nucleotide sequence ID" value="NZ_CP163440.1"/>
</dbReference>
<dbReference type="InterPro" id="IPR004111">
    <property type="entry name" value="Repressor_TetR_C"/>
</dbReference>
<dbReference type="InterPro" id="IPR023772">
    <property type="entry name" value="DNA-bd_HTH_TetR-type_CS"/>
</dbReference>
<reference evidence="8" key="1">
    <citation type="submission" date="2024-07" db="EMBL/GenBank/DDBJ databases">
        <authorList>
            <person name="Yu S.T."/>
        </authorList>
    </citation>
    <scope>NUCLEOTIDE SEQUENCE</scope>
    <source>
        <strain evidence="8">R35</strain>
    </source>
</reference>
<dbReference type="PANTHER" id="PTHR30055">
    <property type="entry name" value="HTH-TYPE TRANSCRIPTIONAL REGULATOR RUTR"/>
    <property type="match status" value="1"/>
</dbReference>
<keyword evidence="1" id="KW-0678">Repressor</keyword>
<evidence type="ECO:0000256" key="4">
    <source>
        <dbReference type="ARBA" id="ARBA00023163"/>
    </source>
</evidence>
<dbReference type="AlphaFoldDB" id="A0AB39SJY7"/>
<dbReference type="Pfam" id="PF00440">
    <property type="entry name" value="TetR_N"/>
    <property type="match status" value="1"/>
</dbReference>
<dbReference type="GO" id="GO:0046677">
    <property type="term" value="P:response to antibiotic"/>
    <property type="evidence" value="ECO:0007669"/>
    <property type="project" value="InterPro"/>
</dbReference>
<dbReference type="SUPFAM" id="SSF48498">
    <property type="entry name" value="Tetracyclin repressor-like, C-terminal domain"/>
    <property type="match status" value="1"/>
</dbReference>
<dbReference type="InterPro" id="IPR050109">
    <property type="entry name" value="HTH-type_TetR-like_transc_reg"/>
</dbReference>
<dbReference type="Gene3D" id="1.10.357.10">
    <property type="entry name" value="Tetracycline Repressor, domain 2"/>
    <property type="match status" value="1"/>
</dbReference>
<feature type="region of interest" description="Disordered" evidence="6">
    <location>
        <begin position="1"/>
        <end position="31"/>
    </location>
</feature>
<dbReference type="PRINTS" id="PR00400">
    <property type="entry name" value="TETREPRESSOR"/>
</dbReference>
<protein>
    <submittedName>
        <fullName evidence="8">TetR/AcrR family transcriptional regulator</fullName>
    </submittedName>
</protein>
<dbReference type="Pfam" id="PF02909">
    <property type="entry name" value="TetR_C_1"/>
    <property type="match status" value="1"/>
</dbReference>
<evidence type="ECO:0000256" key="2">
    <source>
        <dbReference type="ARBA" id="ARBA00023015"/>
    </source>
</evidence>
<dbReference type="PROSITE" id="PS01081">
    <property type="entry name" value="HTH_TETR_1"/>
    <property type="match status" value="1"/>
</dbReference>
<dbReference type="Gene3D" id="1.10.10.60">
    <property type="entry name" value="Homeodomain-like"/>
    <property type="match status" value="1"/>
</dbReference>
<gene>
    <name evidence="8" type="ORF">AB5J50_43555</name>
</gene>
<dbReference type="InterPro" id="IPR009057">
    <property type="entry name" value="Homeodomain-like_sf"/>
</dbReference>
<dbReference type="PANTHER" id="PTHR30055:SF151">
    <property type="entry name" value="TRANSCRIPTIONAL REGULATORY PROTEIN"/>
    <property type="match status" value="1"/>
</dbReference>
<evidence type="ECO:0000256" key="5">
    <source>
        <dbReference type="PROSITE-ProRule" id="PRU00335"/>
    </source>
</evidence>
<evidence type="ECO:0000256" key="1">
    <source>
        <dbReference type="ARBA" id="ARBA00022491"/>
    </source>
</evidence>
<dbReference type="GO" id="GO:0045892">
    <property type="term" value="P:negative regulation of DNA-templated transcription"/>
    <property type="evidence" value="ECO:0007669"/>
    <property type="project" value="InterPro"/>
</dbReference>
<dbReference type="GO" id="GO:0003700">
    <property type="term" value="F:DNA-binding transcription factor activity"/>
    <property type="evidence" value="ECO:0007669"/>
    <property type="project" value="TreeGrafter"/>
</dbReference>
<dbReference type="PRINTS" id="PR00455">
    <property type="entry name" value="HTHTETR"/>
</dbReference>
<name>A0AB39SJY7_9ACTN</name>
<dbReference type="EMBL" id="CP163440">
    <property type="protein sequence ID" value="XDQ67181.1"/>
    <property type="molecule type" value="Genomic_DNA"/>
</dbReference>
<keyword evidence="3 5" id="KW-0238">DNA-binding</keyword>
<keyword evidence="2" id="KW-0805">Transcription regulation</keyword>
<dbReference type="InterPro" id="IPR003012">
    <property type="entry name" value="Tet_transcr_reg_TetR"/>
</dbReference>
<dbReference type="InterPro" id="IPR001647">
    <property type="entry name" value="HTH_TetR"/>
</dbReference>
<dbReference type="PROSITE" id="PS50977">
    <property type="entry name" value="HTH_TETR_2"/>
    <property type="match status" value="1"/>
</dbReference>
<dbReference type="InterPro" id="IPR036271">
    <property type="entry name" value="Tet_transcr_reg_TetR-rel_C_sf"/>
</dbReference>
<feature type="region of interest" description="Disordered" evidence="6">
    <location>
        <begin position="237"/>
        <end position="265"/>
    </location>
</feature>
<evidence type="ECO:0000256" key="6">
    <source>
        <dbReference type="SAM" id="MobiDB-lite"/>
    </source>
</evidence>
<dbReference type="SUPFAM" id="SSF46689">
    <property type="entry name" value="Homeodomain-like"/>
    <property type="match status" value="1"/>
</dbReference>
<dbReference type="GO" id="GO:0000976">
    <property type="term" value="F:transcription cis-regulatory region binding"/>
    <property type="evidence" value="ECO:0007669"/>
    <property type="project" value="TreeGrafter"/>
</dbReference>
<keyword evidence="4" id="KW-0804">Transcription</keyword>
<organism evidence="8">
    <name type="scientific">Streptomyces sp. R35</name>
    <dbReference type="NCBI Taxonomy" id="3238630"/>
    <lineage>
        <taxon>Bacteria</taxon>
        <taxon>Bacillati</taxon>
        <taxon>Actinomycetota</taxon>
        <taxon>Actinomycetes</taxon>
        <taxon>Kitasatosporales</taxon>
        <taxon>Streptomycetaceae</taxon>
        <taxon>Streptomyces</taxon>
    </lineage>
</organism>
<evidence type="ECO:0000313" key="8">
    <source>
        <dbReference type="EMBL" id="XDQ67181.1"/>
    </source>
</evidence>
<accession>A0AB39SJY7</accession>
<feature type="domain" description="HTH tetR-type" evidence="7">
    <location>
        <begin position="30"/>
        <end position="90"/>
    </location>
</feature>
<proteinExistence type="predicted"/>
<feature type="DNA-binding region" description="H-T-H motif" evidence="5">
    <location>
        <begin position="53"/>
        <end position="72"/>
    </location>
</feature>
<sequence>MTSQAQPTAGSPAWWAGRAPALTRPHGRPQTDVGRIVDTALQLIDDAGIQALTLRALAETLGSGTATLYRRFNSKDELLALVAERILGEVRVAPEELEGLPWREAVAVAANAFHDTLRRHPHALPLLAAQVPVGPNGLRAREWLGRLLLRHGFSVPLAARAFTAIGHYVIGFAIRQHDLGTPSPEDQAQLRDYYRSLDPAVYPATTASADELTSVPLHEEFWFGLGLLLDGLELAAREEPQGSTGPGRHPPLRIPQGPGNDEPAA</sequence>